<proteinExistence type="predicted"/>
<evidence type="ECO:0000313" key="2">
    <source>
        <dbReference type="EMBL" id="KAL2724972.1"/>
    </source>
</evidence>
<sequence length="262" mass="29413">MLIHAELAINQLTVLSSLRSRISTRHVERSINSSANARSRNGAHLSLDTQLHFTHSSAYERLKADAEHAKSKSSGSWEGDVGSNSGGDGDRGGRVLAMGEREEIMEGRRRARRLYCISRSGAERRYKRMRSNVSGAFSKSAIYTPDCTRESAWKFECLSEASIELTIVDTNRPVRKVGVRHPRHVFVSMFHCRHGAASGILLVDLSSRNERKVEFRNAMIGVPYDYTLSIHSLSDFIKDIEAELARHSRESKREKKRVVSAG</sequence>
<comment type="caution">
    <text evidence="2">The sequence shown here is derived from an EMBL/GenBank/DDBJ whole genome shotgun (WGS) entry which is preliminary data.</text>
</comment>
<protein>
    <submittedName>
        <fullName evidence="2">Uncharacterized protein</fullName>
    </submittedName>
</protein>
<name>A0ABD2AXD4_VESMC</name>
<dbReference type="EMBL" id="JAYRBN010000112">
    <property type="protein sequence ID" value="KAL2724972.1"/>
    <property type="molecule type" value="Genomic_DNA"/>
</dbReference>
<keyword evidence="3" id="KW-1185">Reference proteome</keyword>
<organism evidence="2 3">
    <name type="scientific">Vespula maculifrons</name>
    <name type="common">Eastern yellow jacket</name>
    <name type="synonym">Wasp</name>
    <dbReference type="NCBI Taxonomy" id="7453"/>
    <lineage>
        <taxon>Eukaryota</taxon>
        <taxon>Metazoa</taxon>
        <taxon>Ecdysozoa</taxon>
        <taxon>Arthropoda</taxon>
        <taxon>Hexapoda</taxon>
        <taxon>Insecta</taxon>
        <taxon>Pterygota</taxon>
        <taxon>Neoptera</taxon>
        <taxon>Endopterygota</taxon>
        <taxon>Hymenoptera</taxon>
        <taxon>Apocrita</taxon>
        <taxon>Aculeata</taxon>
        <taxon>Vespoidea</taxon>
        <taxon>Vespidae</taxon>
        <taxon>Vespinae</taxon>
        <taxon>Vespula</taxon>
    </lineage>
</organism>
<evidence type="ECO:0000256" key="1">
    <source>
        <dbReference type="SAM" id="MobiDB-lite"/>
    </source>
</evidence>
<dbReference type="AlphaFoldDB" id="A0ABD2AXD4"/>
<accession>A0ABD2AXD4</accession>
<reference evidence="2 3" key="1">
    <citation type="journal article" date="2024" name="Ann. Entomol. Soc. Am.">
        <title>Genomic analyses of the southern and eastern yellowjacket wasps (Hymenoptera: Vespidae) reveal evolutionary signatures of social life.</title>
        <authorList>
            <person name="Catto M.A."/>
            <person name="Caine P.B."/>
            <person name="Orr S.E."/>
            <person name="Hunt B.G."/>
            <person name="Goodisman M.A.D."/>
        </authorList>
    </citation>
    <scope>NUCLEOTIDE SEQUENCE [LARGE SCALE GENOMIC DNA]</scope>
    <source>
        <strain evidence="2">232</strain>
        <tissue evidence="2">Head and thorax</tissue>
    </source>
</reference>
<feature type="region of interest" description="Disordered" evidence="1">
    <location>
        <begin position="69"/>
        <end position="95"/>
    </location>
</feature>
<dbReference type="Proteomes" id="UP001607303">
    <property type="component" value="Unassembled WGS sequence"/>
</dbReference>
<evidence type="ECO:0000313" key="3">
    <source>
        <dbReference type="Proteomes" id="UP001607303"/>
    </source>
</evidence>
<gene>
    <name evidence="2" type="ORF">V1477_018833</name>
</gene>